<accession>A0A919FIQ0</accession>
<gene>
    <name evidence="15" type="ORF">GCM10018781_17890</name>
</gene>
<dbReference type="InterPro" id="IPR031319">
    <property type="entry name" value="A-amylase_C"/>
</dbReference>
<keyword evidence="8" id="KW-0106">Calcium</keyword>
<feature type="compositionally biased region" description="Basic and acidic residues" evidence="13">
    <location>
        <begin position="12"/>
        <end position="22"/>
    </location>
</feature>
<organism evidence="15 16">
    <name type="scientific">Kitasatospora indigofera</name>
    <dbReference type="NCBI Taxonomy" id="67307"/>
    <lineage>
        <taxon>Bacteria</taxon>
        <taxon>Bacillati</taxon>
        <taxon>Actinomycetota</taxon>
        <taxon>Actinomycetes</taxon>
        <taxon>Kitasatosporales</taxon>
        <taxon>Streptomycetaceae</taxon>
        <taxon>Kitasatospora</taxon>
    </lineage>
</organism>
<dbReference type="Gene3D" id="2.60.40.10">
    <property type="entry name" value="Immunoglobulins"/>
    <property type="match status" value="2"/>
</dbReference>
<dbReference type="SUPFAM" id="SSF51011">
    <property type="entry name" value="Glycosyl hydrolase domain"/>
    <property type="match status" value="1"/>
</dbReference>
<dbReference type="PRINTS" id="PR00110">
    <property type="entry name" value="ALPHAAMYLASE"/>
</dbReference>
<dbReference type="Gene3D" id="3.20.20.80">
    <property type="entry name" value="Glycosidases"/>
    <property type="match status" value="1"/>
</dbReference>
<dbReference type="InterPro" id="IPR013780">
    <property type="entry name" value="Glyco_hydro_b"/>
</dbReference>
<dbReference type="InterPro" id="IPR013784">
    <property type="entry name" value="Carb-bd-like_fold"/>
</dbReference>
<dbReference type="RefSeq" id="WP_190210251.1">
    <property type="nucleotide sequence ID" value="NZ_BNBO01000006.1"/>
</dbReference>
<evidence type="ECO:0000313" key="16">
    <source>
        <dbReference type="Proteomes" id="UP000617734"/>
    </source>
</evidence>
<dbReference type="SUPFAM" id="SSF49452">
    <property type="entry name" value="Starch-binding domain-like"/>
    <property type="match status" value="2"/>
</dbReference>
<dbReference type="CDD" id="cd11317">
    <property type="entry name" value="AmyAc_bac_euk_AmyA"/>
    <property type="match status" value="1"/>
</dbReference>
<feature type="domain" description="CBM20" evidence="14">
    <location>
        <begin position="542"/>
        <end position="648"/>
    </location>
</feature>
<proteinExistence type="inferred from homology"/>
<dbReference type="PANTHER" id="PTHR43447">
    <property type="entry name" value="ALPHA-AMYLASE"/>
    <property type="match status" value="1"/>
</dbReference>
<protein>
    <recommendedName>
        <fullName evidence="5 12">Alpha-amylase</fullName>
        <ecNumber evidence="4 12">3.2.1.1</ecNumber>
    </recommendedName>
</protein>
<dbReference type="GO" id="GO:2001070">
    <property type="term" value="F:starch binding"/>
    <property type="evidence" value="ECO:0007669"/>
    <property type="project" value="InterPro"/>
</dbReference>
<dbReference type="AlphaFoldDB" id="A0A919FIQ0"/>
<sequence>MPVLSRSSGHRPRPDTRTDAPAKRRARRSPAGLAAAAALLAGALLPIAFQPSAQAVAAPNGGDVIANLFEWNWNSVAAECTNVLGPKGYGAVQVAPPADSIKLSGAHPWWEVYQPVSYGLNSRMGTEAQFKAMVTACHNAGVKVYADAVINHTAGVNQTSTSSYGGATFNPVGYSYANIPYSSADFHGSPPCPNSNLGINDWNNVTQVQECQLLSLSDLNTESDYVRGKIAGYLNSMVDAGVDGFRVDAAKHVAQADMANILSRLHSTVWGARPYVYQEIFPGSSGQLAPAAFEGNGSVLEFTYAYKLKDQFNGSIANLKTFGASWGLEPSDKSAVMVTNHDLERDRTTLTYNDGSKYQLAHIFELAWTYGTPQVYSGFRFANKDDSPPADANGYVTDTNCSNNTWTCTDRDQGIANMVGWHNAARGQSVANWWDNGGNAIAFSRGDKAWVAINNSATAVTQTFTTGLAAGTYCNVIHGDVTAAGTCTGGTVTVDATGKATTTVPAGDAVALYTQAPPCTADCPTQPPTTQPPTTQPPTTQPPTDGSVSETFNENKSTVVGQNVFVVGSVAALGTWAPASAVPLSSANYPTWSATVALPANTAFEYKYIVKDAAGNVTWESGANHTANSGSGGTLNDTWNGTSGTTNGQVTVNFSENRTTVLGQNVFVVGSVAALGSWAPASAVPLSSAGYPNWTGSVTLPANTAFEYKYIVKDAAGNVTWESGANRTANSGSAGSLNLTDSWK</sequence>
<dbReference type="InterPro" id="IPR006048">
    <property type="entry name" value="A-amylase/branching_C"/>
</dbReference>
<evidence type="ECO:0000256" key="4">
    <source>
        <dbReference type="ARBA" id="ARBA00012595"/>
    </source>
</evidence>
<evidence type="ECO:0000259" key="14">
    <source>
        <dbReference type="PROSITE" id="PS51166"/>
    </source>
</evidence>
<evidence type="ECO:0000256" key="5">
    <source>
        <dbReference type="ARBA" id="ARBA00017303"/>
    </source>
</evidence>
<evidence type="ECO:0000256" key="10">
    <source>
        <dbReference type="ARBA" id="ARBA00023295"/>
    </source>
</evidence>
<evidence type="ECO:0000256" key="13">
    <source>
        <dbReference type="SAM" id="MobiDB-lite"/>
    </source>
</evidence>
<evidence type="ECO:0000256" key="3">
    <source>
        <dbReference type="ARBA" id="ARBA00008061"/>
    </source>
</evidence>
<keyword evidence="16" id="KW-1185">Reference proteome</keyword>
<reference evidence="15" key="2">
    <citation type="submission" date="2020-09" db="EMBL/GenBank/DDBJ databases">
        <authorList>
            <person name="Sun Q."/>
            <person name="Ohkuma M."/>
        </authorList>
    </citation>
    <scope>NUCLEOTIDE SEQUENCE</scope>
    <source>
        <strain evidence="15">JCM 4646</strain>
    </source>
</reference>
<dbReference type="GO" id="GO:0046872">
    <property type="term" value="F:metal ion binding"/>
    <property type="evidence" value="ECO:0007669"/>
    <property type="project" value="UniProtKB-KW"/>
</dbReference>
<feature type="region of interest" description="Disordered" evidence="13">
    <location>
        <begin position="521"/>
        <end position="551"/>
    </location>
</feature>
<dbReference type="InterPro" id="IPR006047">
    <property type="entry name" value="GH13_cat_dom"/>
</dbReference>
<dbReference type="GO" id="GO:0005975">
    <property type="term" value="P:carbohydrate metabolic process"/>
    <property type="evidence" value="ECO:0007669"/>
    <property type="project" value="InterPro"/>
</dbReference>
<name>A0A919FIQ0_9ACTN</name>
<dbReference type="Pfam" id="PF00686">
    <property type="entry name" value="CBM_20"/>
    <property type="match status" value="2"/>
</dbReference>
<comment type="similarity">
    <text evidence="3 11">Belongs to the glycosyl hydrolase 13 family.</text>
</comment>
<evidence type="ECO:0000256" key="12">
    <source>
        <dbReference type="RuleBase" id="RU361134"/>
    </source>
</evidence>
<evidence type="ECO:0000256" key="9">
    <source>
        <dbReference type="ARBA" id="ARBA00023277"/>
    </source>
</evidence>
<dbReference type="EMBL" id="BNBO01000006">
    <property type="protein sequence ID" value="GHH65412.1"/>
    <property type="molecule type" value="Genomic_DNA"/>
</dbReference>
<keyword evidence="10 12" id="KW-0326">Glycosidase</keyword>
<dbReference type="GeneID" id="95352276"/>
<dbReference type="FunFam" id="2.60.40.10:FF:000552">
    <property type="entry name" value="Related to glucoamylase"/>
    <property type="match status" value="2"/>
</dbReference>
<dbReference type="SMART" id="SM00632">
    <property type="entry name" value="Aamy_C"/>
    <property type="match status" value="1"/>
</dbReference>
<feature type="domain" description="CBM20" evidence="14">
    <location>
        <begin position="644"/>
        <end position="744"/>
    </location>
</feature>
<dbReference type="PROSITE" id="PS51166">
    <property type="entry name" value="CBM20"/>
    <property type="match status" value="2"/>
</dbReference>
<dbReference type="SUPFAM" id="SSF51445">
    <property type="entry name" value="(Trans)glycosidases"/>
    <property type="match status" value="1"/>
</dbReference>
<feature type="region of interest" description="Disordered" evidence="13">
    <location>
        <begin position="725"/>
        <end position="744"/>
    </location>
</feature>
<evidence type="ECO:0000256" key="7">
    <source>
        <dbReference type="ARBA" id="ARBA00022801"/>
    </source>
</evidence>
<evidence type="ECO:0000256" key="11">
    <source>
        <dbReference type="RuleBase" id="RU003615"/>
    </source>
</evidence>
<dbReference type="InterPro" id="IPR006046">
    <property type="entry name" value="Alpha_amylase"/>
</dbReference>
<dbReference type="EC" id="3.2.1.1" evidence="4 12"/>
<evidence type="ECO:0000256" key="6">
    <source>
        <dbReference type="ARBA" id="ARBA00022723"/>
    </source>
</evidence>
<evidence type="ECO:0000256" key="2">
    <source>
        <dbReference type="ARBA" id="ARBA00001913"/>
    </source>
</evidence>
<evidence type="ECO:0000313" key="15">
    <source>
        <dbReference type="EMBL" id="GHH65412.1"/>
    </source>
</evidence>
<dbReference type="Pfam" id="PF00128">
    <property type="entry name" value="Alpha-amylase"/>
    <property type="match status" value="1"/>
</dbReference>
<keyword evidence="6" id="KW-0479">Metal-binding</keyword>
<comment type="caution">
    <text evidence="15">The sequence shown here is derived from an EMBL/GenBank/DDBJ whole genome shotgun (WGS) entry which is preliminary data.</text>
</comment>
<feature type="region of interest" description="Disordered" evidence="13">
    <location>
        <begin position="1"/>
        <end position="27"/>
    </location>
</feature>
<dbReference type="InterPro" id="IPR017853">
    <property type="entry name" value="GH"/>
</dbReference>
<evidence type="ECO:0000256" key="8">
    <source>
        <dbReference type="ARBA" id="ARBA00022837"/>
    </source>
</evidence>
<feature type="compositionally biased region" description="Pro residues" evidence="13">
    <location>
        <begin position="525"/>
        <end position="541"/>
    </location>
</feature>
<evidence type="ECO:0000256" key="1">
    <source>
        <dbReference type="ARBA" id="ARBA00000548"/>
    </source>
</evidence>
<dbReference type="Pfam" id="PF02806">
    <property type="entry name" value="Alpha-amylase_C"/>
    <property type="match status" value="1"/>
</dbReference>
<comment type="cofactor">
    <cofactor evidence="2">
        <name>Ca(2+)</name>
        <dbReference type="ChEBI" id="CHEBI:29108"/>
    </cofactor>
</comment>
<dbReference type="SMART" id="SM00642">
    <property type="entry name" value="Aamy"/>
    <property type="match status" value="1"/>
</dbReference>
<dbReference type="CDD" id="cd05808">
    <property type="entry name" value="CBM20_alpha_amylase"/>
    <property type="match status" value="2"/>
</dbReference>
<dbReference type="Gene3D" id="2.60.40.1180">
    <property type="entry name" value="Golgi alpha-mannosidase II"/>
    <property type="match status" value="1"/>
</dbReference>
<reference evidence="15" key="1">
    <citation type="journal article" date="2014" name="Int. J. Syst. Evol. Microbiol.">
        <title>Complete genome sequence of Corynebacterium casei LMG S-19264T (=DSM 44701T), isolated from a smear-ripened cheese.</title>
        <authorList>
            <consortium name="US DOE Joint Genome Institute (JGI-PGF)"/>
            <person name="Walter F."/>
            <person name="Albersmeier A."/>
            <person name="Kalinowski J."/>
            <person name="Ruckert C."/>
        </authorList>
    </citation>
    <scope>NUCLEOTIDE SEQUENCE</scope>
    <source>
        <strain evidence="15">JCM 4646</strain>
    </source>
</reference>
<keyword evidence="7 12" id="KW-0378">Hydrolase</keyword>
<dbReference type="SMART" id="SM01065">
    <property type="entry name" value="CBM_2"/>
    <property type="match status" value="2"/>
</dbReference>
<dbReference type="InterPro" id="IPR013783">
    <property type="entry name" value="Ig-like_fold"/>
</dbReference>
<keyword evidence="9 12" id="KW-0119">Carbohydrate metabolism</keyword>
<dbReference type="InterPro" id="IPR002044">
    <property type="entry name" value="CBM20"/>
</dbReference>
<comment type="catalytic activity">
    <reaction evidence="1 12">
        <text>Endohydrolysis of (1-&gt;4)-alpha-D-glucosidic linkages in polysaccharides containing three or more (1-&gt;4)-alpha-linked D-glucose units.</text>
        <dbReference type="EC" id="3.2.1.1"/>
    </reaction>
</comment>
<dbReference type="GO" id="GO:0004556">
    <property type="term" value="F:alpha-amylase activity"/>
    <property type="evidence" value="ECO:0007669"/>
    <property type="project" value="UniProtKB-UniRule"/>
</dbReference>
<dbReference type="Proteomes" id="UP000617734">
    <property type="component" value="Unassembled WGS sequence"/>
</dbReference>